<accession>T2MBJ1</accession>
<gene>
    <name evidence="3" type="primary">PDE12</name>
</gene>
<dbReference type="GO" id="GO:0000175">
    <property type="term" value="F:3'-5'-RNA exonuclease activity"/>
    <property type="evidence" value="ECO:0007669"/>
    <property type="project" value="TreeGrafter"/>
</dbReference>
<dbReference type="PANTHER" id="PTHR12121:SF37">
    <property type="entry name" value="2',5'-PHOSPHODIESTERASE 12"/>
    <property type="match status" value="1"/>
</dbReference>
<dbReference type="Pfam" id="PF03372">
    <property type="entry name" value="Exo_endo_phos"/>
    <property type="match status" value="1"/>
</dbReference>
<dbReference type="OMA" id="FRLKSAC"/>
<dbReference type="GO" id="GO:0000288">
    <property type="term" value="P:nuclear-transcribed mRNA catabolic process, deadenylation-dependent decay"/>
    <property type="evidence" value="ECO:0007669"/>
    <property type="project" value="TreeGrafter"/>
</dbReference>
<dbReference type="PANTHER" id="PTHR12121">
    <property type="entry name" value="CARBON CATABOLITE REPRESSOR PROTEIN 4"/>
    <property type="match status" value="1"/>
</dbReference>
<protein>
    <submittedName>
        <fullName evidence="3">2',5'-phosphodiesterase 12</fullName>
    </submittedName>
</protein>
<sequence>MDHYASVITNTDDIVIEFIHRGVKTKFVRPLMGDLGKTLQRISLKLDPQKKTKNNKNENAVLSYSTDKVKVLVFDKDANVVNDKITNKESFQEGFCMQIVSQRYIVQLNPPTIVKLQLPEYIMAGFPVYPQLELFFAYLKESKFLWFKSSSIDKEWELIGENYCYTPVNNDIMFRLKCVCQPSDGNKYGPFSEEVISSPVLPGPGVCVFENRHLYTLKHIESYDKLRIITYNILADVFCDSEYASEVLYPYCPKYALKLSYRMNLLIKELIGFNADILCLQECELKMFQVYLKPVLQIYNYEGYLNLKTGKMPEGEAIFIRKNKFIYLKDFSISVKEALHLECNKDILAAIQNNDIFDLLCKKSSIAQIHILAENKTNGRHLCIFNTHLYFKPGAQLIRVLQIAVLLNYVEKVLKEHQTKCSLIMCGDYNSKKGDPLLQFLNEKSYSLKLLYNLDYVLQCPFQLENVTGFPLFTVFVPQFRETLDYIFVDESFTLDGFVPIPLAEELEVFCALPSVVSPSDHIPLIVDLNWK</sequence>
<dbReference type="GeneID" id="100204657"/>
<dbReference type="Gene3D" id="3.60.10.10">
    <property type="entry name" value="Endonuclease/exonuclease/phosphatase"/>
    <property type="match status" value="1"/>
</dbReference>
<evidence type="ECO:0000259" key="2">
    <source>
        <dbReference type="Pfam" id="PF21171"/>
    </source>
</evidence>
<dbReference type="KEGG" id="hmg:100204657"/>
<evidence type="ECO:0000259" key="1">
    <source>
        <dbReference type="Pfam" id="PF03372"/>
    </source>
</evidence>
<dbReference type="InterPro" id="IPR036691">
    <property type="entry name" value="Endo/exonu/phosph_ase_sf"/>
</dbReference>
<dbReference type="InterPro" id="IPR050410">
    <property type="entry name" value="CCR4/nocturin_mRNA_transcr"/>
</dbReference>
<evidence type="ECO:0000313" key="3">
    <source>
        <dbReference type="EMBL" id="CDG69461.1"/>
    </source>
</evidence>
<dbReference type="GO" id="GO:0005739">
    <property type="term" value="C:mitochondrion"/>
    <property type="evidence" value="ECO:0007669"/>
    <property type="project" value="TreeGrafter"/>
</dbReference>
<organism evidence="3">
    <name type="scientific">Hydra vulgaris</name>
    <name type="common">Hydra</name>
    <name type="synonym">Hydra attenuata</name>
    <dbReference type="NCBI Taxonomy" id="6087"/>
    <lineage>
        <taxon>Eukaryota</taxon>
        <taxon>Metazoa</taxon>
        <taxon>Cnidaria</taxon>
        <taxon>Hydrozoa</taxon>
        <taxon>Hydroidolina</taxon>
        <taxon>Anthoathecata</taxon>
        <taxon>Aplanulata</taxon>
        <taxon>Hydridae</taxon>
        <taxon>Hydra</taxon>
    </lineage>
</organism>
<dbReference type="InterPro" id="IPR048821">
    <property type="entry name" value="PDE12-like_N"/>
</dbReference>
<name>T2MBJ1_HYDVU</name>
<dbReference type="AlphaFoldDB" id="T2MBJ1"/>
<reference evidence="3" key="1">
    <citation type="journal article" date="2013" name="Genome Biol. Evol.">
        <title>Punctuated emergences of genetic and phenotypic innovations in eumetazoan, bilaterian, euteleostome, and hominidae ancestors.</title>
        <authorList>
            <person name="Wenger Y."/>
            <person name="Galliot B."/>
        </authorList>
    </citation>
    <scope>NUCLEOTIDE SEQUENCE</scope>
    <source>
        <tissue evidence="3">Whole animals</tissue>
    </source>
</reference>
<proteinExistence type="evidence at transcript level"/>
<dbReference type="OrthoDB" id="412787at2759"/>
<feature type="domain" description="Endonuclease/exonuclease/phosphatase" evidence="1">
    <location>
        <begin position="229"/>
        <end position="522"/>
    </location>
</feature>
<dbReference type="EMBL" id="HAAD01003229">
    <property type="protein sequence ID" value="CDG69461.1"/>
    <property type="molecule type" value="mRNA"/>
</dbReference>
<feature type="domain" description="2',5'-phosphodiesterase 12-like N-terminal" evidence="2">
    <location>
        <begin position="110"/>
        <end position="197"/>
    </location>
</feature>
<dbReference type="Pfam" id="PF21171">
    <property type="entry name" value="PDE12-like_N"/>
    <property type="match status" value="1"/>
</dbReference>
<dbReference type="InterPro" id="IPR005135">
    <property type="entry name" value="Endo/exonuclease/phosphatase"/>
</dbReference>
<dbReference type="SUPFAM" id="SSF56219">
    <property type="entry name" value="DNase I-like"/>
    <property type="match status" value="1"/>
</dbReference>